<name>A0A2P2QWI7_RHIMU</name>
<sequence length="32" mass="3941">MLSFYLKRIVRSFVFFLMDLKPALKFIDCREI</sequence>
<reference evidence="1" key="1">
    <citation type="submission" date="2018-02" db="EMBL/GenBank/DDBJ databases">
        <title>Rhizophora mucronata_Transcriptome.</title>
        <authorList>
            <person name="Meera S.P."/>
            <person name="Sreeshan A."/>
            <person name="Augustine A."/>
        </authorList>
    </citation>
    <scope>NUCLEOTIDE SEQUENCE</scope>
    <source>
        <tissue evidence="1">Leaf</tissue>
    </source>
</reference>
<dbReference type="AlphaFoldDB" id="A0A2P2QWI7"/>
<proteinExistence type="predicted"/>
<evidence type="ECO:0000313" key="1">
    <source>
        <dbReference type="EMBL" id="MBX71370.1"/>
    </source>
</evidence>
<protein>
    <submittedName>
        <fullName evidence="1">Uncharacterized protein</fullName>
    </submittedName>
</protein>
<organism evidence="1">
    <name type="scientific">Rhizophora mucronata</name>
    <name type="common">Asiatic mangrove</name>
    <dbReference type="NCBI Taxonomy" id="61149"/>
    <lineage>
        <taxon>Eukaryota</taxon>
        <taxon>Viridiplantae</taxon>
        <taxon>Streptophyta</taxon>
        <taxon>Embryophyta</taxon>
        <taxon>Tracheophyta</taxon>
        <taxon>Spermatophyta</taxon>
        <taxon>Magnoliopsida</taxon>
        <taxon>eudicotyledons</taxon>
        <taxon>Gunneridae</taxon>
        <taxon>Pentapetalae</taxon>
        <taxon>rosids</taxon>
        <taxon>fabids</taxon>
        <taxon>Malpighiales</taxon>
        <taxon>Rhizophoraceae</taxon>
        <taxon>Rhizophora</taxon>
    </lineage>
</organism>
<accession>A0A2P2QWI7</accession>
<dbReference type="EMBL" id="GGEC01090886">
    <property type="protein sequence ID" value="MBX71370.1"/>
    <property type="molecule type" value="Transcribed_RNA"/>
</dbReference>